<dbReference type="Proteomes" id="UP000017747">
    <property type="component" value="Unassembled WGS sequence"/>
</dbReference>
<name>V7I3M0_9CLOT</name>
<feature type="transmembrane region" description="Helical" evidence="1">
    <location>
        <begin position="50"/>
        <end position="72"/>
    </location>
</feature>
<feature type="domain" description="Phosphatidic acid phosphatase type 2/haloperoxidase" evidence="2">
    <location>
        <begin position="49"/>
        <end position="158"/>
    </location>
</feature>
<dbReference type="OrthoDB" id="9789113at2"/>
<evidence type="ECO:0000259" key="2">
    <source>
        <dbReference type="SMART" id="SM00014"/>
    </source>
</evidence>
<dbReference type="SMART" id="SM00014">
    <property type="entry name" value="acidPPc"/>
    <property type="match status" value="1"/>
</dbReference>
<keyword evidence="4" id="KW-1185">Reference proteome</keyword>
<evidence type="ECO:0000256" key="1">
    <source>
        <dbReference type="SAM" id="Phobius"/>
    </source>
</evidence>
<keyword evidence="1" id="KW-0812">Transmembrane</keyword>
<dbReference type="AlphaFoldDB" id="V7I3M0"/>
<feature type="transmembrane region" description="Helical" evidence="1">
    <location>
        <begin position="92"/>
        <end position="113"/>
    </location>
</feature>
<evidence type="ECO:0000313" key="3">
    <source>
        <dbReference type="EMBL" id="ETA79577.1"/>
    </source>
</evidence>
<gene>
    <name evidence="3" type="ORF">T472_0216300</name>
</gene>
<dbReference type="PANTHER" id="PTHR14969:SF13">
    <property type="entry name" value="AT30094P"/>
    <property type="match status" value="1"/>
</dbReference>
<dbReference type="Pfam" id="PF01569">
    <property type="entry name" value="PAP2"/>
    <property type="match status" value="1"/>
</dbReference>
<dbReference type="InterPro" id="IPR036938">
    <property type="entry name" value="PAP2/HPO_sf"/>
</dbReference>
<feature type="transmembrane region" description="Helical" evidence="1">
    <location>
        <begin position="20"/>
        <end position="43"/>
    </location>
</feature>
<evidence type="ECO:0000313" key="4">
    <source>
        <dbReference type="Proteomes" id="UP000017747"/>
    </source>
</evidence>
<dbReference type="EMBL" id="AXUN02000205">
    <property type="protein sequence ID" value="ETA79577.1"/>
    <property type="molecule type" value="Genomic_DNA"/>
</dbReference>
<proteinExistence type="predicted"/>
<sequence length="178" mass="19975">MDSLGIEAAKLLNSKALDLFFGNPVTVYALYILIAITAVLIILPGTRKTAVLVSIAFLITWISGELILKNAIGRVRPFMEYGLPVIIKRPESYSFPSGHTAMSFAVAGVFLFTGHRYRKPFLAFAAYVSISRVYLNVHYLTDILGGIVLGLLVSYVTVRWVGRWLQNSIYYRKRRPDK</sequence>
<protein>
    <submittedName>
        <fullName evidence="3">Phosphoesterase PA-phosphatase</fullName>
    </submittedName>
</protein>
<accession>V7I3M0</accession>
<dbReference type="eggNOG" id="COG0671">
    <property type="taxonomic scope" value="Bacteria"/>
</dbReference>
<dbReference type="RefSeq" id="WP_023388591.1">
    <property type="nucleotide sequence ID" value="NZ_AXUN02000205.1"/>
</dbReference>
<dbReference type="SUPFAM" id="SSF48317">
    <property type="entry name" value="Acid phosphatase/Vanadium-dependent haloperoxidase"/>
    <property type="match status" value="1"/>
</dbReference>
<keyword evidence="1" id="KW-0472">Membrane</keyword>
<comment type="caution">
    <text evidence="3">The sequence shown here is derived from an EMBL/GenBank/DDBJ whole genome shotgun (WGS) entry which is preliminary data.</text>
</comment>
<dbReference type="Gene3D" id="1.20.144.10">
    <property type="entry name" value="Phosphatidic acid phosphatase type 2/haloperoxidase"/>
    <property type="match status" value="1"/>
</dbReference>
<dbReference type="STRING" id="994573.T472_0216300"/>
<dbReference type="InterPro" id="IPR000326">
    <property type="entry name" value="PAP2/HPO"/>
</dbReference>
<dbReference type="GO" id="GO:0042392">
    <property type="term" value="F:sphingosine-1-phosphate phosphatase activity"/>
    <property type="evidence" value="ECO:0007669"/>
    <property type="project" value="TreeGrafter"/>
</dbReference>
<keyword evidence="1" id="KW-1133">Transmembrane helix</keyword>
<reference evidence="3 4" key="1">
    <citation type="journal article" date="2014" name="Genome Announc.">
        <title>Genome Sequence of Youngiibacter fragilis, the Type Strain of the Genus Youngiibacter.</title>
        <authorList>
            <person name="Wawrik C.B."/>
            <person name="Callaghan A.V."/>
            <person name="Stamps B.W."/>
            <person name="Wawrik B."/>
        </authorList>
    </citation>
    <scope>NUCLEOTIDE SEQUENCE [LARGE SCALE GENOMIC DNA]</scope>
    <source>
        <strain evidence="3 4">232.1</strain>
    </source>
</reference>
<feature type="transmembrane region" description="Helical" evidence="1">
    <location>
        <begin position="143"/>
        <end position="165"/>
    </location>
</feature>
<organism evidence="3 4">
    <name type="scientific">Youngiibacter fragilis 232.1</name>
    <dbReference type="NCBI Taxonomy" id="994573"/>
    <lineage>
        <taxon>Bacteria</taxon>
        <taxon>Bacillati</taxon>
        <taxon>Bacillota</taxon>
        <taxon>Clostridia</taxon>
        <taxon>Eubacteriales</taxon>
        <taxon>Clostridiaceae</taxon>
        <taxon>Youngiibacter</taxon>
    </lineage>
</organism>
<dbReference type="PANTHER" id="PTHR14969">
    <property type="entry name" value="SPHINGOSINE-1-PHOSPHATE PHOSPHOHYDROLASE"/>
    <property type="match status" value="1"/>
</dbReference>